<dbReference type="EMBL" id="NHOQ01001466">
    <property type="protein sequence ID" value="PWA24275.1"/>
    <property type="molecule type" value="Genomic_DNA"/>
</dbReference>
<dbReference type="PANTHER" id="PTHR47027">
    <property type="entry name" value="REVERSE TRANSCRIPTASE DOMAIN-CONTAINING PROTEIN"/>
    <property type="match status" value="1"/>
</dbReference>
<dbReference type="PANTHER" id="PTHR47027:SF30">
    <property type="entry name" value="THAP-TYPE DOMAIN-CONTAINING PROTEIN"/>
    <property type="match status" value="1"/>
</dbReference>
<evidence type="ECO:0008006" key="3">
    <source>
        <dbReference type="Google" id="ProtNLM"/>
    </source>
</evidence>
<sequence>MAGWRHQLQPAGDERTPRQDSVVVMVWGIGKPIHNINVLIIKELLTRISHMRPSTMMYKKEPMAHCTYIWYCNVSEDLILIPYGTSPDLQLLLERFAADAFSGSGGGVLPQVEEFKYLGILFMNEGRRKRETDRWIGTVSAVKWVLYRSVVVKRELSQKAKLSINQSIYVPTLIYGHELWVMTERMRSRIQAAEMGFLRRVSGLSLRDGVRSSVIQEGLRVEPLHLHIKRS</sequence>
<name>A0A315VPB0_GAMAF</name>
<accession>A0A315VPB0</accession>
<evidence type="ECO:0000313" key="2">
    <source>
        <dbReference type="Proteomes" id="UP000250572"/>
    </source>
</evidence>
<keyword evidence="2" id="KW-1185">Reference proteome</keyword>
<gene>
    <name evidence="1" type="ORF">CCH79_00019954</name>
</gene>
<proteinExistence type="predicted"/>
<protein>
    <recommendedName>
        <fullName evidence="3">Reverse transcriptase domain-containing protein</fullName>
    </recommendedName>
</protein>
<reference evidence="1 2" key="1">
    <citation type="journal article" date="2018" name="G3 (Bethesda)">
        <title>A High-Quality Reference Genome for the Invasive Mosquitofish Gambusia affinis Using a Chicago Library.</title>
        <authorList>
            <person name="Hoffberg S.L."/>
            <person name="Troendle N.J."/>
            <person name="Glenn T.C."/>
            <person name="Mahmud O."/>
            <person name="Louha S."/>
            <person name="Chalopin D."/>
            <person name="Bennetzen J.L."/>
            <person name="Mauricio R."/>
        </authorList>
    </citation>
    <scope>NUCLEOTIDE SEQUENCE [LARGE SCALE GENOMIC DNA]</scope>
    <source>
        <strain evidence="1">NE01/NJP1002.9</strain>
        <tissue evidence="1">Muscle</tissue>
    </source>
</reference>
<dbReference type="Proteomes" id="UP000250572">
    <property type="component" value="Unassembled WGS sequence"/>
</dbReference>
<dbReference type="AlphaFoldDB" id="A0A315VPB0"/>
<evidence type="ECO:0000313" key="1">
    <source>
        <dbReference type="EMBL" id="PWA24275.1"/>
    </source>
</evidence>
<organism evidence="1 2">
    <name type="scientific">Gambusia affinis</name>
    <name type="common">Western mosquitofish</name>
    <name type="synonym">Heterandria affinis</name>
    <dbReference type="NCBI Taxonomy" id="33528"/>
    <lineage>
        <taxon>Eukaryota</taxon>
        <taxon>Metazoa</taxon>
        <taxon>Chordata</taxon>
        <taxon>Craniata</taxon>
        <taxon>Vertebrata</taxon>
        <taxon>Euteleostomi</taxon>
        <taxon>Actinopterygii</taxon>
        <taxon>Neopterygii</taxon>
        <taxon>Teleostei</taxon>
        <taxon>Neoteleostei</taxon>
        <taxon>Acanthomorphata</taxon>
        <taxon>Ovalentaria</taxon>
        <taxon>Atherinomorphae</taxon>
        <taxon>Cyprinodontiformes</taxon>
        <taxon>Poeciliidae</taxon>
        <taxon>Poeciliinae</taxon>
        <taxon>Gambusia</taxon>
    </lineage>
</organism>
<comment type="caution">
    <text evidence="1">The sequence shown here is derived from an EMBL/GenBank/DDBJ whole genome shotgun (WGS) entry which is preliminary data.</text>
</comment>